<dbReference type="PANTHER" id="PTHR43230:SF3">
    <property type="entry name" value="ABC-TYPE DIPEPTIDE_OLIGOPEPTIDE TRANSPORT SYSTEM, ATPASE COMPONENT"/>
    <property type="match status" value="1"/>
</dbReference>
<name>A0A6P2C3X8_9ACTN</name>
<sequence length="337" mass="36126">MSDLLRAENLTRHFKIGGSLNRGTLHAVDDVSFGVGEREIVALAGESGSGKSTVARLLARVYAPTAGTATYFGDSAQGKPLSAYRSRRDALRYSSQVPMVFQDPFSSLNPVFRVSHGVLRALKLHRSDLSAGERRAEAARVFDVVGLGAGMLDRYPHELSGGQRQRVGFAQALATRPRLILADEPVSMLDTSIRIGLLNLMAKLRDEEGVSILYITHDIASARYVADRLIVMYAGQIAEAGPIEDVLAAPRHPYTQLLLSAVPDPKAPPPSLEAMAAATGERGEPPKVIDPKPGCRFRPRCPVAVSECATVTPRLLPLGDGEVACHVAQSGAKVQAF</sequence>
<dbReference type="CDD" id="cd03257">
    <property type="entry name" value="ABC_NikE_OppD_transporters"/>
    <property type="match status" value="1"/>
</dbReference>
<evidence type="ECO:0000259" key="4">
    <source>
        <dbReference type="PROSITE" id="PS50893"/>
    </source>
</evidence>
<dbReference type="InterPro" id="IPR003593">
    <property type="entry name" value="AAA+_ATPase"/>
</dbReference>
<accession>A0A6P2C3X8</accession>
<keyword evidence="6" id="KW-1185">Reference proteome</keyword>
<reference evidence="5 6" key="1">
    <citation type="submission" date="2018-11" db="EMBL/GenBank/DDBJ databases">
        <title>Trebonia kvetii gen.nov., sp.nov., a novel acidophilic actinobacterium, and proposal of the new actinobacterial family Treboniaceae fam. nov.</title>
        <authorList>
            <person name="Rapoport D."/>
            <person name="Sagova-Mareckova M."/>
            <person name="Sedlacek I."/>
            <person name="Provaznik J."/>
            <person name="Kralova S."/>
            <person name="Pavlinic D."/>
            <person name="Benes V."/>
            <person name="Kopecky J."/>
        </authorList>
    </citation>
    <scope>NUCLEOTIDE SEQUENCE [LARGE SCALE GENOMIC DNA]</scope>
    <source>
        <strain evidence="5 6">15Tr583</strain>
    </source>
</reference>
<dbReference type="InterPro" id="IPR027417">
    <property type="entry name" value="P-loop_NTPase"/>
</dbReference>
<keyword evidence="2" id="KW-0547">Nucleotide-binding</keyword>
<dbReference type="InterPro" id="IPR013563">
    <property type="entry name" value="Oligopep_ABC_C"/>
</dbReference>
<feature type="domain" description="ABC transporter" evidence="4">
    <location>
        <begin position="5"/>
        <end position="259"/>
    </location>
</feature>
<proteinExistence type="predicted"/>
<dbReference type="AlphaFoldDB" id="A0A6P2C3X8"/>
<evidence type="ECO:0000256" key="1">
    <source>
        <dbReference type="ARBA" id="ARBA00022448"/>
    </source>
</evidence>
<dbReference type="OrthoDB" id="3326974at2"/>
<dbReference type="NCBIfam" id="TIGR01727">
    <property type="entry name" value="oligo_HPY"/>
    <property type="match status" value="1"/>
</dbReference>
<dbReference type="EMBL" id="RPFW01000003">
    <property type="protein sequence ID" value="TVZ04213.1"/>
    <property type="molecule type" value="Genomic_DNA"/>
</dbReference>
<dbReference type="GO" id="GO:0016887">
    <property type="term" value="F:ATP hydrolysis activity"/>
    <property type="evidence" value="ECO:0007669"/>
    <property type="project" value="InterPro"/>
</dbReference>
<dbReference type="InterPro" id="IPR003439">
    <property type="entry name" value="ABC_transporter-like_ATP-bd"/>
</dbReference>
<dbReference type="SUPFAM" id="SSF52540">
    <property type="entry name" value="P-loop containing nucleoside triphosphate hydrolases"/>
    <property type="match status" value="1"/>
</dbReference>
<dbReference type="GO" id="GO:0005524">
    <property type="term" value="F:ATP binding"/>
    <property type="evidence" value="ECO:0007669"/>
    <property type="project" value="UniProtKB-KW"/>
</dbReference>
<dbReference type="SMART" id="SM00382">
    <property type="entry name" value="AAA"/>
    <property type="match status" value="1"/>
</dbReference>
<evidence type="ECO:0000313" key="5">
    <source>
        <dbReference type="EMBL" id="TVZ04213.1"/>
    </source>
</evidence>
<dbReference type="PROSITE" id="PS00211">
    <property type="entry name" value="ABC_TRANSPORTER_1"/>
    <property type="match status" value="1"/>
</dbReference>
<dbReference type="Proteomes" id="UP000460272">
    <property type="component" value="Unassembled WGS sequence"/>
</dbReference>
<evidence type="ECO:0000256" key="3">
    <source>
        <dbReference type="ARBA" id="ARBA00022840"/>
    </source>
</evidence>
<dbReference type="InterPro" id="IPR017871">
    <property type="entry name" value="ABC_transporter-like_CS"/>
</dbReference>
<protein>
    <submittedName>
        <fullName evidence="5">ABC transporter ATP-binding protein</fullName>
    </submittedName>
</protein>
<dbReference type="Gene3D" id="3.40.50.300">
    <property type="entry name" value="P-loop containing nucleotide triphosphate hydrolases"/>
    <property type="match status" value="1"/>
</dbReference>
<gene>
    <name evidence="5" type="ORF">EAS64_17635</name>
</gene>
<evidence type="ECO:0000256" key="2">
    <source>
        <dbReference type="ARBA" id="ARBA00022741"/>
    </source>
</evidence>
<dbReference type="PROSITE" id="PS50893">
    <property type="entry name" value="ABC_TRANSPORTER_2"/>
    <property type="match status" value="1"/>
</dbReference>
<organism evidence="5 6">
    <name type="scientific">Trebonia kvetii</name>
    <dbReference type="NCBI Taxonomy" id="2480626"/>
    <lineage>
        <taxon>Bacteria</taxon>
        <taxon>Bacillati</taxon>
        <taxon>Actinomycetota</taxon>
        <taxon>Actinomycetes</taxon>
        <taxon>Streptosporangiales</taxon>
        <taxon>Treboniaceae</taxon>
        <taxon>Trebonia</taxon>
    </lineage>
</organism>
<keyword evidence="1" id="KW-0813">Transport</keyword>
<comment type="caution">
    <text evidence="5">The sequence shown here is derived from an EMBL/GenBank/DDBJ whole genome shotgun (WGS) entry which is preliminary data.</text>
</comment>
<dbReference type="GO" id="GO:0015833">
    <property type="term" value="P:peptide transport"/>
    <property type="evidence" value="ECO:0007669"/>
    <property type="project" value="InterPro"/>
</dbReference>
<dbReference type="Pfam" id="PF08352">
    <property type="entry name" value="oligo_HPY"/>
    <property type="match status" value="1"/>
</dbReference>
<dbReference type="PANTHER" id="PTHR43230">
    <property type="entry name" value="ABC-TYPE DIPEPTIDE/OLIGOPEPTIDE TRANSPORT SYSTEM, ATPASE COMPONENT"/>
    <property type="match status" value="1"/>
</dbReference>
<dbReference type="Pfam" id="PF00005">
    <property type="entry name" value="ABC_tran"/>
    <property type="match status" value="1"/>
</dbReference>
<dbReference type="RefSeq" id="WP_145854082.1">
    <property type="nucleotide sequence ID" value="NZ_RPFW01000003.1"/>
</dbReference>
<evidence type="ECO:0000313" key="6">
    <source>
        <dbReference type="Proteomes" id="UP000460272"/>
    </source>
</evidence>
<keyword evidence="3 5" id="KW-0067">ATP-binding</keyword>